<dbReference type="GO" id="GO:0008757">
    <property type="term" value="F:S-adenosylmethionine-dependent methyltransferase activity"/>
    <property type="evidence" value="ECO:0007669"/>
    <property type="project" value="InterPro"/>
</dbReference>
<dbReference type="PANTHER" id="PTHR43591">
    <property type="entry name" value="METHYLTRANSFERASE"/>
    <property type="match status" value="1"/>
</dbReference>
<sequence length="224" mass="24639">MAATGPEEDKLKLIARGKENVRRSYASKSLEDLREHYDVWAATYDEDQNARGYLGPGMCAETLSRYLPQSPDLAILDAGSGTGLGGESLRKLGYQRLTAMDLSDGMLLRARETGFYERTAQAVLGDRLPFASDEFDATVSQGTFTAGHAPPSGFDELLRVTRPGGFIVFSLKCDILETGGFGAKFRELTEAGHWELVEATEPKHLHVESKTSDPLLQIYAYRVL</sequence>
<reference evidence="2" key="1">
    <citation type="submission" date="2021-02" db="EMBL/GenBank/DDBJ databases">
        <authorList>
            <person name="Dougan E. K."/>
            <person name="Rhodes N."/>
            <person name="Thang M."/>
            <person name="Chan C."/>
        </authorList>
    </citation>
    <scope>NUCLEOTIDE SEQUENCE</scope>
</reference>
<comment type="caution">
    <text evidence="2">The sequence shown here is derived from an EMBL/GenBank/DDBJ whole genome shotgun (WGS) entry which is preliminary data.</text>
</comment>
<dbReference type="EMBL" id="CAJNNV010031279">
    <property type="protein sequence ID" value="CAE8635390.1"/>
    <property type="molecule type" value="Genomic_DNA"/>
</dbReference>
<gene>
    <name evidence="2" type="ORF">PGLA1383_LOCUS50988</name>
</gene>
<name>A0A813HB42_POLGL</name>
<dbReference type="SUPFAM" id="SSF53335">
    <property type="entry name" value="S-adenosyl-L-methionine-dependent methyltransferases"/>
    <property type="match status" value="1"/>
</dbReference>
<evidence type="ECO:0000313" key="3">
    <source>
        <dbReference type="Proteomes" id="UP000654075"/>
    </source>
</evidence>
<protein>
    <recommendedName>
        <fullName evidence="1">Methyltransferase type 11 domain-containing protein</fullName>
    </recommendedName>
</protein>
<dbReference type="AlphaFoldDB" id="A0A813HB42"/>
<dbReference type="Proteomes" id="UP000654075">
    <property type="component" value="Unassembled WGS sequence"/>
</dbReference>
<dbReference type="InterPro" id="IPR029063">
    <property type="entry name" value="SAM-dependent_MTases_sf"/>
</dbReference>
<dbReference type="OMA" id="DCMALYE"/>
<feature type="domain" description="Methyltransferase type 11" evidence="1">
    <location>
        <begin position="76"/>
        <end position="169"/>
    </location>
</feature>
<dbReference type="CDD" id="cd02440">
    <property type="entry name" value="AdoMet_MTases"/>
    <property type="match status" value="1"/>
</dbReference>
<dbReference type="InterPro" id="IPR013216">
    <property type="entry name" value="Methyltransf_11"/>
</dbReference>
<proteinExistence type="predicted"/>
<evidence type="ECO:0000313" key="2">
    <source>
        <dbReference type="EMBL" id="CAE8635390.1"/>
    </source>
</evidence>
<evidence type="ECO:0000259" key="1">
    <source>
        <dbReference type="Pfam" id="PF08241"/>
    </source>
</evidence>
<accession>A0A813HB42</accession>
<dbReference type="OrthoDB" id="66144at2759"/>
<dbReference type="Gene3D" id="3.40.50.150">
    <property type="entry name" value="Vaccinia Virus protein VP39"/>
    <property type="match status" value="1"/>
</dbReference>
<keyword evidence="3" id="KW-1185">Reference proteome</keyword>
<dbReference type="PANTHER" id="PTHR43591:SF110">
    <property type="entry name" value="RHODANESE DOMAIN-CONTAINING PROTEIN"/>
    <property type="match status" value="1"/>
</dbReference>
<dbReference type="Pfam" id="PF08241">
    <property type="entry name" value="Methyltransf_11"/>
    <property type="match status" value="1"/>
</dbReference>
<organism evidence="2 3">
    <name type="scientific">Polarella glacialis</name>
    <name type="common">Dinoflagellate</name>
    <dbReference type="NCBI Taxonomy" id="89957"/>
    <lineage>
        <taxon>Eukaryota</taxon>
        <taxon>Sar</taxon>
        <taxon>Alveolata</taxon>
        <taxon>Dinophyceae</taxon>
        <taxon>Suessiales</taxon>
        <taxon>Suessiaceae</taxon>
        <taxon>Polarella</taxon>
    </lineage>
</organism>